<evidence type="ECO:0000313" key="2">
    <source>
        <dbReference type="EMBL" id="BCK86024.1"/>
    </source>
</evidence>
<sequence length="169" mass="19165">MTEAHTKELISKAYVNALAARVGMTVANSSLDYGFDGTFKDIEYDAATKEYGETGFGIDFQLKATINASPKNGVIKYSLEVKNYHKLIKTRVGTPRILIVYSMPREKDMWLTVNNEETLLRRCAWWCSLKGHPEVENKERVVIDIPLDQQLTPEVLVQLMQRVKEGVAL</sequence>
<keyword evidence="2" id="KW-0614">Plasmid</keyword>
<protein>
    <recommendedName>
        <fullName evidence="1">DUF4365 domain-containing protein</fullName>
    </recommendedName>
</protein>
<dbReference type="RefSeq" id="WP_213543893.1">
    <property type="nucleotide sequence ID" value="NZ_AP023421.1"/>
</dbReference>
<geneLocation type="plasmid" evidence="2 3">
    <name>pMM59_01</name>
</geneLocation>
<dbReference type="AlphaFoldDB" id="A0A830ZVJ9"/>
<reference evidence="2" key="1">
    <citation type="submission" date="2020-09" db="EMBL/GenBank/DDBJ databases">
        <title>New species isolated from human feces.</title>
        <authorList>
            <person name="Kitahara M."/>
            <person name="Shigeno Y."/>
            <person name="Shime M."/>
            <person name="Matsumoto Y."/>
            <person name="Nakamura S."/>
            <person name="Motooka D."/>
            <person name="Fukuoka S."/>
            <person name="Nishikawa H."/>
            <person name="Benno Y."/>
        </authorList>
    </citation>
    <scope>NUCLEOTIDE SEQUENCE</scope>
    <source>
        <strain evidence="2">MM59</strain>
        <plasmid evidence="2">pMM59_01</plasmid>
    </source>
</reference>
<dbReference type="Pfam" id="PF14280">
    <property type="entry name" value="DUF4365"/>
    <property type="match status" value="1"/>
</dbReference>
<dbReference type="Proteomes" id="UP000679848">
    <property type="component" value="Plasmid pMM59_01"/>
</dbReference>
<gene>
    <name evidence="2" type="ORF">MM59RIKEN_33430</name>
</gene>
<dbReference type="InterPro" id="IPR025375">
    <property type="entry name" value="DUF4365"/>
</dbReference>
<keyword evidence="3" id="KW-1185">Reference proteome</keyword>
<accession>A0A830ZVJ9</accession>
<dbReference type="KEGG" id="pfaa:MM59RIKEN_33430"/>
<dbReference type="EMBL" id="AP023421">
    <property type="protein sequence ID" value="BCK86024.1"/>
    <property type="molecule type" value="Genomic_DNA"/>
</dbReference>
<evidence type="ECO:0000313" key="3">
    <source>
        <dbReference type="Proteomes" id="UP000679848"/>
    </source>
</evidence>
<evidence type="ECO:0000259" key="1">
    <source>
        <dbReference type="Pfam" id="PF14280"/>
    </source>
</evidence>
<feature type="domain" description="DUF4365" evidence="1">
    <location>
        <begin position="10"/>
        <end position="162"/>
    </location>
</feature>
<name>A0A830ZVJ9_9FIRM</name>
<organism evidence="2 3">
    <name type="scientific">Pusillibacter faecalis</name>
    <dbReference type="NCBI Taxonomy" id="2714358"/>
    <lineage>
        <taxon>Bacteria</taxon>
        <taxon>Bacillati</taxon>
        <taxon>Bacillota</taxon>
        <taxon>Clostridia</taxon>
        <taxon>Eubacteriales</taxon>
        <taxon>Oscillospiraceae</taxon>
        <taxon>Pusillibacter</taxon>
    </lineage>
</organism>
<proteinExistence type="predicted"/>